<evidence type="ECO:0000256" key="1">
    <source>
        <dbReference type="ARBA" id="ARBA00022723"/>
    </source>
</evidence>
<dbReference type="RefSeq" id="WP_154333496.1">
    <property type="nucleotide sequence ID" value="NZ_VTFY01000007.1"/>
</dbReference>
<proteinExistence type="inferred from homology"/>
<evidence type="ECO:0000313" key="9">
    <source>
        <dbReference type="Proteomes" id="UP000438093"/>
    </source>
</evidence>
<protein>
    <submittedName>
        <fullName evidence="8">MBL fold metallo-hydrolase</fullName>
    </submittedName>
</protein>
<dbReference type="Pfam" id="PF14863">
    <property type="entry name" value="Alkyl_sulf_dimr"/>
    <property type="match status" value="1"/>
</dbReference>
<dbReference type="EMBL" id="VTFY01000007">
    <property type="protein sequence ID" value="MRX82643.1"/>
    <property type="molecule type" value="Genomic_DNA"/>
</dbReference>
<dbReference type="InterPro" id="IPR044097">
    <property type="entry name" value="Bds1/SdsA1_MBL-fold"/>
</dbReference>
<comment type="caution">
    <text evidence="8">The sequence shown here is derived from an EMBL/GenBank/DDBJ whole genome shotgun (WGS) entry which is preliminary data.</text>
</comment>
<keyword evidence="2 8" id="KW-0378">Hydrolase</keyword>
<dbReference type="InterPro" id="IPR036866">
    <property type="entry name" value="RibonucZ/Hydroxyglut_hydro"/>
</dbReference>
<dbReference type="InterPro" id="IPR036527">
    <property type="entry name" value="SCP2_sterol-bd_dom_sf"/>
</dbReference>
<dbReference type="InterPro" id="IPR029229">
    <property type="entry name" value="Alkyl_sulf_C"/>
</dbReference>
<feature type="signal peptide" evidence="6">
    <location>
        <begin position="1"/>
        <end position="26"/>
    </location>
</feature>
<evidence type="ECO:0000313" key="8">
    <source>
        <dbReference type="EMBL" id="MRX82643.1"/>
    </source>
</evidence>
<organism evidence="8 9">
    <name type="scientific">Eggerthella guodeyinii</name>
    <dbReference type="NCBI Taxonomy" id="2690837"/>
    <lineage>
        <taxon>Bacteria</taxon>
        <taxon>Bacillati</taxon>
        <taxon>Actinomycetota</taxon>
        <taxon>Coriobacteriia</taxon>
        <taxon>Eggerthellales</taxon>
        <taxon>Eggerthellaceae</taxon>
        <taxon>Eggerthella</taxon>
    </lineage>
</organism>
<evidence type="ECO:0000259" key="7">
    <source>
        <dbReference type="SMART" id="SM00849"/>
    </source>
</evidence>
<keyword evidence="6" id="KW-0732">Signal</keyword>
<dbReference type="Proteomes" id="UP000438093">
    <property type="component" value="Unassembled WGS sequence"/>
</dbReference>
<dbReference type="InterPro" id="IPR029228">
    <property type="entry name" value="Alkyl_sulf_dimr"/>
</dbReference>
<evidence type="ECO:0000256" key="6">
    <source>
        <dbReference type="SAM" id="SignalP"/>
    </source>
</evidence>
<name>A0A6N7RMV3_9ACTN</name>
<dbReference type="PANTHER" id="PTHR43223">
    <property type="entry name" value="ALKYL/ARYL-SULFATASE"/>
    <property type="match status" value="1"/>
</dbReference>
<keyword evidence="9" id="KW-1185">Reference proteome</keyword>
<reference evidence="9" key="1">
    <citation type="submission" date="2019-08" db="EMBL/GenBank/DDBJ databases">
        <title>Arthrobacter sp. nov., isolated from plateau pika and Tibetan wild ass.</title>
        <authorList>
            <person name="Ge Y."/>
        </authorList>
    </citation>
    <scope>NUCLEOTIDE SEQUENCE [LARGE SCALE GENOMIC DNA]</scope>
    <source>
        <strain evidence="9">HF-4214</strain>
    </source>
</reference>
<dbReference type="CDD" id="cd07710">
    <property type="entry name" value="arylsulfatase_Sdsa1-like_MBL-fold"/>
    <property type="match status" value="1"/>
</dbReference>
<dbReference type="AlphaFoldDB" id="A0A6N7RMV3"/>
<dbReference type="GO" id="GO:0046983">
    <property type="term" value="F:protein dimerization activity"/>
    <property type="evidence" value="ECO:0007669"/>
    <property type="project" value="InterPro"/>
</dbReference>
<evidence type="ECO:0000256" key="2">
    <source>
        <dbReference type="ARBA" id="ARBA00022801"/>
    </source>
</evidence>
<evidence type="ECO:0000256" key="3">
    <source>
        <dbReference type="ARBA" id="ARBA00022833"/>
    </source>
</evidence>
<dbReference type="InterPro" id="IPR052195">
    <property type="entry name" value="Bact_Alkyl/Aryl-Sulfatase"/>
</dbReference>
<dbReference type="PROSITE" id="PS51257">
    <property type="entry name" value="PROKAR_LIPOPROTEIN"/>
    <property type="match status" value="1"/>
</dbReference>
<sequence>MTCNHRIDRRSFIAGTFATGALVAGAAVCGCTTGDTNEGSNPSGAAGFTPDNLTADPKPATETTRAANDAVYALLDFSDEQERAFATRGLIAAPDALEIVDDAGKAVWSQKAYAFLDGADGQPADAPDTANPSLWRNAQLNHLYGLFEVVEGIYQVRGYDMTNITFVRGDTGWIVFDPLMSCECSRAAFALVTEHLGERPVAGIVMSHPHVDHYGGIKGIVSEEDVAARNIPIIVPSGFAEHAVSENVYAGNAMGRRAGYQYGTFLEPGPQGKLAIGIGMGQSTGTVTYLPPNDEIVSTGETREVDGVLMEFHMTPGTEAPAEMNTWFPRFKALWMAENCTGTLHNLYTLRGAEVRDGNAWANYLMEARARYGSEAQVTFQSHNWPHWGNDELNEYLVNTAAMYKFITDQTLMYLNQGLTSNEIAHLIQLPPALERSWYTRQYYGTVAHNAKAVYQKYMGWYDANPVHLNALPPQEFAQKLSAYLGDADAVLAKAQADFDDGQYQWVAEVTNLLVFADPSNQPARLLCADALEQLGYAAESGPWRNAYLTAALELRNGVDADPRFRATGSADILRAMTPDMMLDYVGVLLDANAAADLNLTVNLAFTDEEPYLLMVRSGVVLYERGTQADEADATLVLPRLGMFAILKNDQEAQAASIRIDGDQDVVEKLTEHLVSYEFFFNVVEP</sequence>
<dbReference type="Gene3D" id="3.30.1050.10">
    <property type="entry name" value="SCP2 sterol-binding domain"/>
    <property type="match status" value="1"/>
</dbReference>
<dbReference type="Gene3D" id="3.60.15.30">
    <property type="entry name" value="Metallo-beta-lactamase domain"/>
    <property type="match status" value="1"/>
</dbReference>
<comment type="similarity">
    <text evidence="4">Belongs to the metallo-beta-lactamase superfamily. Type III sulfatase family.</text>
</comment>
<accession>A0A6N7RMV3</accession>
<dbReference type="SUPFAM" id="SSF56281">
    <property type="entry name" value="Metallo-hydrolase/oxidoreductase"/>
    <property type="match status" value="1"/>
</dbReference>
<dbReference type="Gene3D" id="1.25.40.880">
    <property type="entry name" value="Alkyl sulfatase, dimerisation domain"/>
    <property type="match status" value="1"/>
</dbReference>
<dbReference type="InterPro" id="IPR038536">
    <property type="entry name" value="Alkyl/aryl-sulf_dimr_sf"/>
</dbReference>
<evidence type="ECO:0000256" key="4">
    <source>
        <dbReference type="ARBA" id="ARBA00033751"/>
    </source>
</evidence>
<keyword evidence="1" id="KW-0479">Metal-binding</keyword>
<dbReference type="FunFam" id="3.60.15.30:FF:000001">
    <property type="entry name" value="Alkyl/aryl-sulfatase BDS1"/>
    <property type="match status" value="1"/>
</dbReference>
<dbReference type="Pfam" id="PF00753">
    <property type="entry name" value="Lactamase_B"/>
    <property type="match status" value="1"/>
</dbReference>
<dbReference type="GO" id="GO:0018909">
    <property type="term" value="P:dodecyl sulfate metabolic process"/>
    <property type="evidence" value="ECO:0007669"/>
    <property type="project" value="InterPro"/>
</dbReference>
<dbReference type="PANTHER" id="PTHR43223:SF1">
    <property type="entry name" value="ALKYL_ARYL-SULFATASE BDS1"/>
    <property type="match status" value="1"/>
</dbReference>
<keyword evidence="3" id="KW-0862">Zinc</keyword>
<dbReference type="SMART" id="SM00849">
    <property type="entry name" value="Lactamase_B"/>
    <property type="match status" value="1"/>
</dbReference>
<evidence type="ECO:0000256" key="5">
    <source>
        <dbReference type="SAM" id="MobiDB-lite"/>
    </source>
</evidence>
<dbReference type="Pfam" id="PF14864">
    <property type="entry name" value="Alkyl_sulf_C"/>
    <property type="match status" value="1"/>
</dbReference>
<dbReference type="SUPFAM" id="SSF55718">
    <property type="entry name" value="SCP-like"/>
    <property type="match status" value="1"/>
</dbReference>
<dbReference type="GO" id="GO:0018741">
    <property type="term" value="F:linear primary-alkylsulfatase activity"/>
    <property type="evidence" value="ECO:0007669"/>
    <property type="project" value="InterPro"/>
</dbReference>
<gene>
    <name evidence="8" type="ORF">GJG86_09065</name>
</gene>
<feature type="region of interest" description="Disordered" evidence="5">
    <location>
        <begin position="39"/>
        <end position="61"/>
    </location>
</feature>
<dbReference type="GO" id="GO:0030288">
    <property type="term" value="C:outer membrane-bounded periplasmic space"/>
    <property type="evidence" value="ECO:0007669"/>
    <property type="project" value="TreeGrafter"/>
</dbReference>
<dbReference type="GO" id="GO:0046872">
    <property type="term" value="F:metal ion binding"/>
    <property type="evidence" value="ECO:0007669"/>
    <property type="project" value="UniProtKB-KW"/>
</dbReference>
<feature type="chain" id="PRO_5026940905" evidence="6">
    <location>
        <begin position="27"/>
        <end position="686"/>
    </location>
</feature>
<feature type="domain" description="Metallo-beta-lactamase" evidence="7">
    <location>
        <begin position="161"/>
        <end position="383"/>
    </location>
</feature>
<dbReference type="InterPro" id="IPR001279">
    <property type="entry name" value="Metallo-B-lactamas"/>
</dbReference>